<keyword evidence="2" id="KW-1185">Reference proteome</keyword>
<dbReference type="EMBL" id="CAJPWZ010002746">
    <property type="protein sequence ID" value="CAG2244697.1"/>
    <property type="molecule type" value="Genomic_DNA"/>
</dbReference>
<evidence type="ECO:0000313" key="2">
    <source>
        <dbReference type="Proteomes" id="UP000683360"/>
    </source>
</evidence>
<dbReference type="AlphaFoldDB" id="A0A8S3UU69"/>
<comment type="caution">
    <text evidence="1">The sequence shown here is derived from an EMBL/GenBank/DDBJ whole genome shotgun (WGS) entry which is preliminary data.</text>
</comment>
<evidence type="ECO:0000313" key="1">
    <source>
        <dbReference type="EMBL" id="CAG2244697.1"/>
    </source>
</evidence>
<sequence>MKDGMKNGYSKIDLRCTNLSSLIMGDVESDEHLRIFKCLIDTGSLVLRNVIGIKLLNNYSISFVQYLENNKHQFYHQFEKEYRENAVLVAHMAVFSTEPWISTFSIKCTLSGQHRIRGIVWIDLKSMPNFKHYKTCCGYTVYISHYQFKETPLKIVDIEKLIKDGICGFDNCVKSENNKTKSYINDTFQDFKENIEKHHEVLSTRCREEIKSTVTQESSNTRLHSEDQRRAIDTKLTESEQRVCQTVIQSQGRLEDKLIKEQNKTRNHTVELKADLIEENRILKDEVIDVKTELKELKTILIGYIGKQKVDLVMITDQIEKSTESPDTRKVDFTAKVNQTRMTANEENEIIEKLPPEVEIQTNNEGLPDAAVTETIEITGEKSQQHHFRIESYSWNFT</sequence>
<gene>
    <name evidence="1" type="ORF">MEDL_56736</name>
</gene>
<proteinExistence type="predicted"/>
<protein>
    <submittedName>
        <fullName evidence="1">Uncharacterized protein</fullName>
    </submittedName>
</protein>
<dbReference type="Proteomes" id="UP000683360">
    <property type="component" value="Unassembled WGS sequence"/>
</dbReference>
<reference evidence="1" key="1">
    <citation type="submission" date="2021-03" db="EMBL/GenBank/DDBJ databases">
        <authorList>
            <person name="Bekaert M."/>
        </authorList>
    </citation>
    <scope>NUCLEOTIDE SEQUENCE</scope>
</reference>
<name>A0A8S3UU69_MYTED</name>
<accession>A0A8S3UU69</accession>
<organism evidence="1 2">
    <name type="scientific">Mytilus edulis</name>
    <name type="common">Blue mussel</name>
    <dbReference type="NCBI Taxonomy" id="6550"/>
    <lineage>
        <taxon>Eukaryota</taxon>
        <taxon>Metazoa</taxon>
        <taxon>Spiralia</taxon>
        <taxon>Lophotrochozoa</taxon>
        <taxon>Mollusca</taxon>
        <taxon>Bivalvia</taxon>
        <taxon>Autobranchia</taxon>
        <taxon>Pteriomorphia</taxon>
        <taxon>Mytilida</taxon>
        <taxon>Mytiloidea</taxon>
        <taxon>Mytilidae</taxon>
        <taxon>Mytilinae</taxon>
        <taxon>Mytilus</taxon>
    </lineage>
</organism>